<feature type="domain" description="Beta-lactamase-related" evidence="1">
    <location>
        <begin position="5"/>
        <end position="170"/>
    </location>
</feature>
<evidence type="ECO:0000313" key="3">
    <source>
        <dbReference type="Proteomes" id="UP001501578"/>
    </source>
</evidence>
<reference evidence="2 3" key="1">
    <citation type="journal article" date="2019" name="Int. J. Syst. Evol. Microbiol.">
        <title>The Global Catalogue of Microorganisms (GCM) 10K type strain sequencing project: providing services to taxonomists for standard genome sequencing and annotation.</title>
        <authorList>
            <consortium name="The Broad Institute Genomics Platform"/>
            <consortium name="The Broad Institute Genome Sequencing Center for Infectious Disease"/>
            <person name="Wu L."/>
            <person name="Ma J."/>
        </authorList>
    </citation>
    <scope>NUCLEOTIDE SEQUENCE [LARGE SCALE GENOMIC DNA]</scope>
    <source>
        <strain evidence="2 3">JCM 11136</strain>
    </source>
</reference>
<dbReference type="PANTHER" id="PTHR43283">
    <property type="entry name" value="BETA-LACTAMASE-RELATED"/>
    <property type="match status" value="1"/>
</dbReference>
<comment type="caution">
    <text evidence="2">The sequence shown here is derived from an EMBL/GenBank/DDBJ whole genome shotgun (WGS) entry which is preliminary data.</text>
</comment>
<dbReference type="InterPro" id="IPR050789">
    <property type="entry name" value="Diverse_Enzym_Activities"/>
</dbReference>
<proteinExistence type="predicted"/>
<protein>
    <recommendedName>
        <fullName evidence="1">Beta-lactamase-related domain-containing protein</fullName>
    </recommendedName>
</protein>
<dbReference type="Pfam" id="PF00144">
    <property type="entry name" value="Beta-lactamase"/>
    <property type="match status" value="1"/>
</dbReference>
<gene>
    <name evidence="2" type="ORF">GCM10009560_27480</name>
</gene>
<dbReference type="EMBL" id="BAAAHQ010000011">
    <property type="protein sequence ID" value="GAA0925805.1"/>
    <property type="molecule type" value="Genomic_DNA"/>
</dbReference>
<evidence type="ECO:0000313" key="2">
    <source>
        <dbReference type="EMBL" id="GAA0925805.1"/>
    </source>
</evidence>
<dbReference type="SUPFAM" id="SSF56601">
    <property type="entry name" value="beta-lactamase/transpeptidase-like"/>
    <property type="match status" value="1"/>
</dbReference>
<evidence type="ECO:0000259" key="1">
    <source>
        <dbReference type="Pfam" id="PF00144"/>
    </source>
</evidence>
<accession>A0ABN1PCI3</accession>
<dbReference type="Proteomes" id="UP001501578">
    <property type="component" value="Unassembled WGS sequence"/>
</dbReference>
<keyword evidence="3" id="KW-1185">Reference proteome</keyword>
<dbReference type="InterPro" id="IPR012338">
    <property type="entry name" value="Beta-lactam/transpept-like"/>
</dbReference>
<organism evidence="2 3">
    <name type="scientific">Nonomuraea longicatena</name>
    <dbReference type="NCBI Taxonomy" id="83682"/>
    <lineage>
        <taxon>Bacteria</taxon>
        <taxon>Bacillati</taxon>
        <taxon>Actinomycetota</taxon>
        <taxon>Actinomycetes</taxon>
        <taxon>Streptosporangiales</taxon>
        <taxon>Streptosporangiaceae</taxon>
        <taxon>Nonomuraea</taxon>
    </lineage>
</organism>
<sequence>MNPEVQRILDQAVASKSTPGIVAEIRDGGRTRFGRAGVSDTATGRKRQQHERFRIGSATKAFTATVVLKLVAEGKLSLDDTLDKWLPELFEDSRYQADEITVRQLLNQTSGVFSYSEDQEFFAKGVGEAWFEHRYDTFTPEHLVKIALKHPPTGAPGERFKYSNTNYILAA</sequence>
<name>A0ABN1PCI3_9ACTN</name>
<dbReference type="Gene3D" id="3.40.710.10">
    <property type="entry name" value="DD-peptidase/beta-lactamase superfamily"/>
    <property type="match status" value="1"/>
</dbReference>
<dbReference type="InterPro" id="IPR001466">
    <property type="entry name" value="Beta-lactam-related"/>
</dbReference>